<proteinExistence type="predicted"/>
<organism evidence="1 2">
    <name type="scientific">Symbiochloris irregularis</name>
    <dbReference type="NCBI Taxonomy" id="706552"/>
    <lineage>
        <taxon>Eukaryota</taxon>
        <taxon>Viridiplantae</taxon>
        <taxon>Chlorophyta</taxon>
        <taxon>core chlorophytes</taxon>
        <taxon>Trebouxiophyceae</taxon>
        <taxon>Trebouxiales</taxon>
        <taxon>Trebouxiaceae</taxon>
        <taxon>Symbiochloris</taxon>
    </lineage>
</organism>
<evidence type="ECO:0000313" key="1">
    <source>
        <dbReference type="EMBL" id="KAK9800167.1"/>
    </source>
</evidence>
<sequence>MPRHAPVADGETFVVRTNGGNSEVVSSSGTLSFVLKRAWEQRYERKWLFTLWSGDELFGAQGANLQPLMTLIRLQQEVLIRLQAPDQVLTDVVRIDDKHGYIGSDPRHRFAWEGNTYLLSARTHSHLWGGRDIDCINEQTGELVMQFSEKNFSRKISGHLTISQKFGGTSLVIMVGAFFAFREFDTRLKLLKFGDPVFTANVTG</sequence>
<evidence type="ECO:0000313" key="2">
    <source>
        <dbReference type="Proteomes" id="UP001465755"/>
    </source>
</evidence>
<dbReference type="AlphaFoldDB" id="A0AAW1NV84"/>
<dbReference type="EMBL" id="JALJOQ010000085">
    <property type="protein sequence ID" value="KAK9800167.1"/>
    <property type="molecule type" value="Genomic_DNA"/>
</dbReference>
<comment type="caution">
    <text evidence="1">The sequence shown here is derived from an EMBL/GenBank/DDBJ whole genome shotgun (WGS) entry which is preliminary data.</text>
</comment>
<accession>A0AAW1NV84</accession>
<dbReference type="Proteomes" id="UP001465755">
    <property type="component" value="Unassembled WGS sequence"/>
</dbReference>
<gene>
    <name evidence="1" type="ORF">WJX73_002370</name>
</gene>
<reference evidence="1 2" key="1">
    <citation type="journal article" date="2024" name="Nat. Commun.">
        <title>Phylogenomics reveals the evolutionary origins of lichenization in chlorophyte algae.</title>
        <authorList>
            <person name="Puginier C."/>
            <person name="Libourel C."/>
            <person name="Otte J."/>
            <person name="Skaloud P."/>
            <person name="Haon M."/>
            <person name="Grisel S."/>
            <person name="Petersen M."/>
            <person name="Berrin J.G."/>
            <person name="Delaux P.M."/>
            <person name="Dal Grande F."/>
            <person name="Keller J."/>
        </authorList>
    </citation>
    <scope>NUCLEOTIDE SEQUENCE [LARGE SCALE GENOMIC DNA]</scope>
    <source>
        <strain evidence="1 2">SAG 2036</strain>
    </source>
</reference>
<keyword evidence="2" id="KW-1185">Reference proteome</keyword>
<protein>
    <submittedName>
        <fullName evidence="1">Uncharacterized protein</fullName>
    </submittedName>
</protein>
<name>A0AAW1NV84_9CHLO</name>